<evidence type="ECO:0000313" key="2">
    <source>
        <dbReference type="EMBL" id="TEB10765.1"/>
    </source>
</evidence>
<reference evidence="2 3" key="1">
    <citation type="journal article" date="2018" name="Environ. Microbiol.">
        <title>Novel energy conservation strategies and behaviour of Pelotomaculum schinkii driving syntrophic propionate catabolism.</title>
        <authorList>
            <person name="Hidalgo-Ahumada C.A.P."/>
            <person name="Nobu M.K."/>
            <person name="Narihiro T."/>
            <person name="Tamaki H."/>
            <person name="Liu W.T."/>
            <person name="Kamagata Y."/>
            <person name="Stams A.J.M."/>
            <person name="Imachi H."/>
            <person name="Sousa D.Z."/>
        </authorList>
    </citation>
    <scope>NUCLEOTIDE SEQUENCE [LARGE SCALE GENOMIC DNA]</scope>
    <source>
        <strain evidence="2 3">MGP</strain>
    </source>
</reference>
<name>A0A4Y7RP65_9FIRM</name>
<gene>
    <name evidence="2" type="ORF">Pmgp_02080</name>
</gene>
<comment type="caution">
    <text evidence="2">The sequence shown here is derived from an EMBL/GenBank/DDBJ whole genome shotgun (WGS) entry which is preliminary data.</text>
</comment>
<organism evidence="2 3">
    <name type="scientific">Pelotomaculum propionicicum</name>
    <dbReference type="NCBI Taxonomy" id="258475"/>
    <lineage>
        <taxon>Bacteria</taxon>
        <taxon>Bacillati</taxon>
        <taxon>Bacillota</taxon>
        <taxon>Clostridia</taxon>
        <taxon>Eubacteriales</taxon>
        <taxon>Desulfotomaculaceae</taxon>
        <taxon>Pelotomaculum</taxon>
    </lineage>
</organism>
<dbReference type="EMBL" id="QFFZ01000021">
    <property type="protein sequence ID" value="TEB10765.1"/>
    <property type="molecule type" value="Genomic_DNA"/>
</dbReference>
<dbReference type="Proteomes" id="UP000297597">
    <property type="component" value="Unassembled WGS sequence"/>
</dbReference>
<protein>
    <recommendedName>
        <fullName evidence="1">PrcB C-terminal domain-containing protein</fullName>
    </recommendedName>
</protein>
<proteinExistence type="predicted"/>
<dbReference type="InterPro" id="IPR025748">
    <property type="entry name" value="PrcB_C_dom"/>
</dbReference>
<evidence type="ECO:0000259" key="1">
    <source>
        <dbReference type="Pfam" id="PF14343"/>
    </source>
</evidence>
<sequence>MQPFTGSKTLGEWSYLLIAAGEKSTAGYSVGVTSISGSSDKLKVYYRVDGPLPGQVEAQVITYPYILVRIPANEAAVEFVEGNPQ</sequence>
<dbReference type="AlphaFoldDB" id="A0A4Y7RP65"/>
<evidence type="ECO:0000313" key="3">
    <source>
        <dbReference type="Proteomes" id="UP000297597"/>
    </source>
</evidence>
<feature type="domain" description="PrcB C-terminal" evidence="1">
    <location>
        <begin position="15"/>
        <end position="71"/>
    </location>
</feature>
<accession>A0A4Y7RP65</accession>
<keyword evidence="3" id="KW-1185">Reference proteome</keyword>
<dbReference type="RefSeq" id="WP_192902883.1">
    <property type="nucleotide sequence ID" value="NZ_QFFZ01000021.1"/>
</dbReference>
<dbReference type="Pfam" id="PF14343">
    <property type="entry name" value="PrcB_C"/>
    <property type="match status" value="1"/>
</dbReference>